<dbReference type="CDD" id="cd00712">
    <property type="entry name" value="AsnB"/>
    <property type="match status" value="1"/>
</dbReference>
<dbReference type="InterPro" id="IPR051786">
    <property type="entry name" value="ASN_synthetase/amidase"/>
</dbReference>
<evidence type="ECO:0000256" key="5">
    <source>
        <dbReference type="ARBA" id="ARBA00022840"/>
    </source>
</evidence>
<dbReference type="SUPFAM" id="SSF52402">
    <property type="entry name" value="Adenine nucleotide alpha hydrolases-like"/>
    <property type="match status" value="1"/>
</dbReference>
<name>I8ALM9_9BACL</name>
<dbReference type="Pfam" id="PF13537">
    <property type="entry name" value="GATase_7"/>
    <property type="match status" value="1"/>
</dbReference>
<keyword evidence="4 9" id="KW-0547">Nucleotide-binding</keyword>
<evidence type="ECO:0000259" key="10">
    <source>
        <dbReference type="PROSITE" id="PS51278"/>
    </source>
</evidence>
<feature type="binding site" evidence="9">
    <location>
        <position position="296"/>
    </location>
    <ligand>
        <name>ATP</name>
        <dbReference type="ChEBI" id="CHEBI:30616"/>
    </ligand>
</feature>
<comment type="caution">
    <text evidence="11">The sequence shown here is derived from an EMBL/GenBank/DDBJ whole genome shotgun (WGS) entry which is preliminary data.</text>
</comment>
<evidence type="ECO:0000256" key="1">
    <source>
        <dbReference type="ARBA" id="ARBA00005187"/>
    </source>
</evidence>
<dbReference type="eggNOG" id="COG0367">
    <property type="taxonomic scope" value="Bacteria"/>
</dbReference>
<evidence type="ECO:0000256" key="3">
    <source>
        <dbReference type="ARBA" id="ARBA00012737"/>
    </source>
</evidence>
<sequence length="646" mass="74470">MSAIAGMLRLDGAPIHIEYGQRLMKSLQRYPADHVQSKQSENWFFGCHLQWLTEEAVGEELPYWERERNVVITADAIIDNRDELFASLQVPIQEQRHMTDSQLILSAYKKWGEDCPNYLVGDFAFMIWDEREQQLFGARDFSGARTLYYSVTNAWFAFCTVIKPLIESELVPSKLHEPWLAEFLGNPWKFDAVDGRSTPYSDVFQLPPSHSIVVKNGNVKLRQYCVIEKEALRLSSDEAYEEAFLDVFQKAVTSRMRTRKKVGAHLSGGLDSGSVASLAAHELRKENKVLHTYSYVPVDDFQDWTHVSRVADERPFIQSTVAHAGNIDDRYCSYPERNPYNDIDDWLDVMEMPFKFFENGFWLKGIYEQAAAEGIGVLLNGQRGNWTVSWGPLLDYYGSLVRNFRFLTLNKELNAHSNLVGAPKKKIFKRVRSKVFPKLNSFMHPNAVQSLPQLIAPHFAEEMNVLEKLTAHDVDPTGTIIRTPYEVRKHQFEKLFYWNTTGTYGAKLSLRYGLVDRDPTNDLRVVKFCYSVPEDQFVKDGYNRALIRRAMKGYLPDDIRLNMTKRGVQGTDGIHRMVKAGDWQAFIQEARMLLEDPATKAFFDYETVKGALETISEGPKGEYIFNFDFPLVMRFIIVHRFLKKMA</sequence>
<evidence type="ECO:0000256" key="2">
    <source>
        <dbReference type="ARBA" id="ARBA00005752"/>
    </source>
</evidence>
<dbReference type="InterPro" id="IPR033738">
    <property type="entry name" value="AsnB_N"/>
</dbReference>
<keyword evidence="6" id="KW-0028">Amino-acid biosynthesis</keyword>
<evidence type="ECO:0000256" key="8">
    <source>
        <dbReference type="ARBA" id="ARBA00048741"/>
    </source>
</evidence>
<dbReference type="PROSITE" id="PS51278">
    <property type="entry name" value="GATASE_TYPE_2"/>
    <property type="match status" value="1"/>
</dbReference>
<keyword evidence="5 9" id="KW-0067">ATP-binding</keyword>
<dbReference type="GO" id="GO:0006529">
    <property type="term" value="P:asparagine biosynthetic process"/>
    <property type="evidence" value="ECO:0007669"/>
    <property type="project" value="UniProtKB-KW"/>
</dbReference>
<dbReference type="OrthoDB" id="9763290at2"/>
<dbReference type="PANTHER" id="PTHR43284:SF1">
    <property type="entry name" value="ASPARAGINE SYNTHETASE"/>
    <property type="match status" value="1"/>
</dbReference>
<proteinExistence type="inferred from homology"/>
<evidence type="ECO:0000256" key="7">
    <source>
        <dbReference type="ARBA" id="ARBA00022962"/>
    </source>
</evidence>
<dbReference type="RefSeq" id="WP_007200714.1">
    <property type="nucleotide sequence ID" value="NZ_AKKV01000020.1"/>
</dbReference>
<dbReference type="PIRSF" id="PIRSF001589">
    <property type="entry name" value="Asn_synthetase_glu-h"/>
    <property type="match status" value="1"/>
</dbReference>
<dbReference type="EC" id="6.3.5.4" evidence="3"/>
<organism evidence="11 12">
    <name type="scientific">Fictibacillus macauensis ZFHKF-1</name>
    <dbReference type="NCBI Taxonomy" id="1196324"/>
    <lineage>
        <taxon>Bacteria</taxon>
        <taxon>Bacillati</taxon>
        <taxon>Bacillota</taxon>
        <taxon>Bacilli</taxon>
        <taxon>Bacillales</taxon>
        <taxon>Fictibacillaceae</taxon>
        <taxon>Fictibacillus</taxon>
    </lineage>
</organism>
<comment type="pathway">
    <text evidence="1">Amino-acid biosynthesis; L-asparagine biosynthesis; L-asparagine from L-aspartate (L-Gln route): step 1/1.</text>
</comment>
<protein>
    <recommendedName>
        <fullName evidence="3">asparagine synthase (glutamine-hydrolyzing)</fullName>
        <ecNumber evidence="3">6.3.5.4</ecNumber>
    </recommendedName>
</protein>
<dbReference type="InterPro" id="IPR029055">
    <property type="entry name" value="Ntn_hydrolases_N"/>
</dbReference>
<dbReference type="InterPro" id="IPR006426">
    <property type="entry name" value="Asn_synth_AEB"/>
</dbReference>
<feature type="binding site" evidence="9">
    <location>
        <position position="100"/>
    </location>
    <ligand>
        <name>L-glutamine</name>
        <dbReference type="ChEBI" id="CHEBI:58359"/>
    </ligand>
</feature>
<dbReference type="Gene3D" id="3.60.20.10">
    <property type="entry name" value="Glutamine Phosphoribosylpyrophosphate, subunit 1, domain 1"/>
    <property type="match status" value="1"/>
</dbReference>
<dbReference type="InterPro" id="IPR014729">
    <property type="entry name" value="Rossmann-like_a/b/a_fold"/>
</dbReference>
<dbReference type="PATRIC" id="fig|1196324.3.peg.622"/>
<evidence type="ECO:0000256" key="4">
    <source>
        <dbReference type="ARBA" id="ARBA00022741"/>
    </source>
</evidence>
<accession>I8ALM9</accession>
<evidence type="ECO:0000256" key="9">
    <source>
        <dbReference type="PIRSR" id="PIRSR001589-2"/>
    </source>
</evidence>
<dbReference type="GO" id="GO:0005524">
    <property type="term" value="F:ATP binding"/>
    <property type="evidence" value="ECO:0007669"/>
    <property type="project" value="UniProtKB-KW"/>
</dbReference>
<comment type="catalytic activity">
    <reaction evidence="8">
        <text>L-aspartate + L-glutamine + ATP + H2O = L-asparagine + L-glutamate + AMP + diphosphate + H(+)</text>
        <dbReference type="Rhea" id="RHEA:12228"/>
        <dbReference type="ChEBI" id="CHEBI:15377"/>
        <dbReference type="ChEBI" id="CHEBI:15378"/>
        <dbReference type="ChEBI" id="CHEBI:29985"/>
        <dbReference type="ChEBI" id="CHEBI:29991"/>
        <dbReference type="ChEBI" id="CHEBI:30616"/>
        <dbReference type="ChEBI" id="CHEBI:33019"/>
        <dbReference type="ChEBI" id="CHEBI:58048"/>
        <dbReference type="ChEBI" id="CHEBI:58359"/>
        <dbReference type="ChEBI" id="CHEBI:456215"/>
        <dbReference type="EC" id="6.3.5.4"/>
    </reaction>
</comment>
<dbReference type="SUPFAM" id="SSF56235">
    <property type="entry name" value="N-terminal nucleophile aminohydrolases (Ntn hydrolases)"/>
    <property type="match status" value="1"/>
</dbReference>
<dbReference type="EMBL" id="AKKV01000020">
    <property type="protein sequence ID" value="EIT86519.1"/>
    <property type="molecule type" value="Genomic_DNA"/>
</dbReference>
<dbReference type="Pfam" id="PF00733">
    <property type="entry name" value="Asn_synthase"/>
    <property type="match status" value="1"/>
</dbReference>
<feature type="domain" description="Glutamine amidotransferase type-2" evidence="10">
    <location>
        <begin position="1"/>
        <end position="217"/>
    </location>
</feature>
<dbReference type="Proteomes" id="UP000004080">
    <property type="component" value="Unassembled WGS sequence"/>
</dbReference>
<dbReference type="InterPro" id="IPR001962">
    <property type="entry name" value="Asn_synthase"/>
</dbReference>
<evidence type="ECO:0000256" key="6">
    <source>
        <dbReference type="ARBA" id="ARBA00022888"/>
    </source>
</evidence>
<dbReference type="Gene3D" id="3.40.50.620">
    <property type="entry name" value="HUPs"/>
    <property type="match status" value="2"/>
</dbReference>
<dbReference type="GO" id="GO:0004066">
    <property type="term" value="F:asparagine synthase (glutamine-hydrolyzing) activity"/>
    <property type="evidence" value="ECO:0007669"/>
    <property type="project" value="UniProtKB-EC"/>
</dbReference>
<dbReference type="AlphaFoldDB" id="I8ALM9"/>
<dbReference type="PANTHER" id="PTHR43284">
    <property type="entry name" value="ASPARAGINE SYNTHETASE (GLUTAMINE-HYDROLYZING)"/>
    <property type="match status" value="1"/>
</dbReference>
<evidence type="ECO:0000313" key="12">
    <source>
        <dbReference type="Proteomes" id="UP000004080"/>
    </source>
</evidence>
<keyword evidence="6" id="KW-0061">Asparagine biosynthesis</keyword>
<gene>
    <name evidence="11" type="ORF">A374_03074</name>
</gene>
<keyword evidence="7" id="KW-0315">Glutamine amidotransferase</keyword>
<evidence type="ECO:0000313" key="11">
    <source>
        <dbReference type="EMBL" id="EIT86519.1"/>
    </source>
</evidence>
<reference evidence="11 12" key="1">
    <citation type="journal article" date="2012" name="J. Bacteriol.">
        <title>Genome of Bacillus macauensis ZFHKF-1, a Long-Chain-Forming Bacterium.</title>
        <authorList>
            <person name="Cai L."/>
            <person name="Zhang T."/>
        </authorList>
    </citation>
    <scope>NUCLEOTIDE SEQUENCE [LARGE SCALE GENOMIC DNA]</scope>
    <source>
        <strain evidence="11 12">ZFHKF-1</strain>
    </source>
</reference>
<keyword evidence="12" id="KW-1185">Reference proteome</keyword>
<dbReference type="STRING" id="1196324.A374_03074"/>
<comment type="similarity">
    <text evidence="2">Belongs to the asparagine synthetase family.</text>
</comment>
<dbReference type="InterPro" id="IPR017932">
    <property type="entry name" value="GATase_2_dom"/>
</dbReference>